<feature type="compositionally biased region" description="Polar residues" evidence="1">
    <location>
        <begin position="14"/>
        <end position="23"/>
    </location>
</feature>
<reference evidence="3" key="1">
    <citation type="journal article" date="2014" name="Genome Announc.">
        <title>Genome sequence and annotation of Acremonium chrysogenum, producer of the beta-lactam antibiotic cephalosporin C.</title>
        <authorList>
            <person name="Terfehr D."/>
            <person name="Dahlmann T.A."/>
            <person name="Specht T."/>
            <person name="Zadra I."/>
            <person name="Kuernsteiner H."/>
            <person name="Kueck U."/>
        </authorList>
    </citation>
    <scope>NUCLEOTIDE SEQUENCE [LARGE SCALE GENOMIC DNA]</scope>
    <source>
        <strain evidence="3">ATCC 11550 / CBS 779.69 / DSM 880 / IAM 14645 / JCM 23072 / IMI 49137</strain>
    </source>
</reference>
<dbReference type="AlphaFoldDB" id="A0A086T674"/>
<accession>A0A086T674</accession>
<keyword evidence="3" id="KW-1185">Reference proteome</keyword>
<dbReference type="EMBL" id="JPKY01000041">
    <property type="protein sequence ID" value="KFH44856.1"/>
    <property type="molecule type" value="Genomic_DNA"/>
</dbReference>
<evidence type="ECO:0000313" key="3">
    <source>
        <dbReference type="Proteomes" id="UP000029964"/>
    </source>
</evidence>
<dbReference type="HOGENOM" id="CLU_2739417_0_0_1"/>
<feature type="region of interest" description="Disordered" evidence="1">
    <location>
        <begin position="1"/>
        <end position="50"/>
    </location>
</feature>
<protein>
    <submittedName>
        <fullName evidence="2">Uncharacterized protein</fullName>
    </submittedName>
</protein>
<feature type="compositionally biased region" description="Basic and acidic residues" evidence="1">
    <location>
        <begin position="1"/>
        <end position="11"/>
    </location>
</feature>
<feature type="compositionally biased region" description="Polar residues" evidence="1">
    <location>
        <begin position="30"/>
        <end position="45"/>
    </location>
</feature>
<evidence type="ECO:0000256" key="1">
    <source>
        <dbReference type="SAM" id="MobiDB-lite"/>
    </source>
</evidence>
<proteinExistence type="predicted"/>
<dbReference type="Proteomes" id="UP000029964">
    <property type="component" value="Unassembled WGS sequence"/>
</dbReference>
<sequence>MSTSRLDDVHGVTETISSQSSRLQEIRGGSQASRVDSQVGVTASPEQRPDPSAAIMAAQREGLPLLAHRGS</sequence>
<gene>
    <name evidence="2" type="ORF">ACRE_043580</name>
</gene>
<evidence type="ECO:0000313" key="2">
    <source>
        <dbReference type="EMBL" id="KFH44856.1"/>
    </source>
</evidence>
<name>A0A086T674_HAPC1</name>
<comment type="caution">
    <text evidence="2">The sequence shown here is derived from an EMBL/GenBank/DDBJ whole genome shotgun (WGS) entry which is preliminary data.</text>
</comment>
<organism evidence="2 3">
    <name type="scientific">Hapsidospora chrysogenum (strain ATCC 11550 / CBS 779.69 / DSM 880 / IAM 14645 / JCM 23072 / IMI 49137)</name>
    <name type="common">Acremonium chrysogenum</name>
    <dbReference type="NCBI Taxonomy" id="857340"/>
    <lineage>
        <taxon>Eukaryota</taxon>
        <taxon>Fungi</taxon>
        <taxon>Dikarya</taxon>
        <taxon>Ascomycota</taxon>
        <taxon>Pezizomycotina</taxon>
        <taxon>Sordariomycetes</taxon>
        <taxon>Hypocreomycetidae</taxon>
        <taxon>Hypocreales</taxon>
        <taxon>Bionectriaceae</taxon>
        <taxon>Hapsidospora</taxon>
    </lineage>
</organism>